<dbReference type="Pfam" id="PF13873">
    <property type="entry name" value="Myb_DNA-bind_5"/>
    <property type="match status" value="1"/>
</dbReference>
<proteinExistence type="predicted"/>
<dbReference type="KEGG" id="ccin:107267255"/>
<protein>
    <recommendedName>
        <fullName evidence="2">Regulatory protein zeste</fullName>
    </recommendedName>
</protein>
<gene>
    <name evidence="9" type="primary">LOC107267255</name>
</gene>
<dbReference type="InterPro" id="IPR028002">
    <property type="entry name" value="Myb_DNA-bind_5"/>
</dbReference>
<evidence type="ECO:0000256" key="6">
    <source>
        <dbReference type="SAM" id="MobiDB-lite"/>
    </source>
</evidence>
<feature type="region of interest" description="Disordered" evidence="6">
    <location>
        <begin position="215"/>
        <end position="239"/>
    </location>
</feature>
<evidence type="ECO:0000313" key="9">
    <source>
        <dbReference type="RefSeq" id="XP_015594200.1"/>
    </source>
</evidence>
<organism evidence="8 9">
    <name type="scientific">Cephus cinctus</name>
    <name type="common">Wheat stem sawfly</name>
    <dbReference type="NCBI Taxonomy" id="211228"/>
    <lineage>
        <taxon>Eukaryota</taxon>
        <taxon>Metazoa</taxon>
        <taxon>Ecdysozoa</taxon>
        <taxon>Arthropoda</taxon>
        <taxon>Hexapoda</taxon>
        <taxon>Insecta</taxon>
        <taxon>Pterygota</taxon>
        <taxon>Neoptera</taxon>
        <taxon>Endopterygota</taxon>
        <taxon>Hymenoptera</taxon>
        <taxon>Cephoidea</taxon>
        <taxon>Cephidae</taxon>
        <taxon>Cephus</taxon>
    </lineage>
</organism>
<dbReference type="AlphaFoldDB" id="A0AAJ7BTZ5"/>
<comment type="subunit">
    <text evidence="1">Self-associates forming complexes of several hundred monomers.</text>
</comment>
<dbReference type="Proteomes" id="UP000694920">
    <property type="component" value="Unplaced"/>
</dbReference>
<name>A0AAJ7BTZ5_CEPCN</name>
<reference evidence="9" key="1">
    <citation type="submission" date="2025-08" db="UniProtKB">
        <authorList>
            <consortium name="RefSeq"/>
        </authorList>
    </citation>
    <scope>IDENTIFICATION</scope>
</reference>
<feature type="compositionally biased region" description="Basic and acidic residues" evidence="6">
    <location>
        <begin position="224"/>
        <end position="234"/>
    </location>
</feature>
<accession>A0AAJ7BTZ5</accession>
<sequence>MYFQPRWESFGKTRAYSIMSRCIRWHSESANFIFGAHTNHVSNSKSQEFSFLKITMQRKENFTIEEKALVVQFVSDNRDILENKANNTRLQKSRRDKWMELTEKMAATGIKRDWKDIRGAYQRWKLAAKKTISCYRKHATGTGGGPALPESSGLDFTISEICPEDFVEDENPHDSDSLRRTNPTLNMVEKSENEVTYELDPTTGELVLIQSNLPQADPSCSTEVGKRSHGDRTSPEPVPKKIKKNMTAYEAAMLELQTKKMDETLRYMEEKHNLEIQIMKQEHDLRMEILKEQLEKERFLQGPEEKKN</sequence>
<evidence type="ECO:0000256" key="4">
    <source>
        <dbReference type="ARBA" id="ARBA00023163"/>
    </source>
</evidence>
<evidence type="ECO:0000256" key="5">
    <source>
        <dbReference type="ARBA" id="ARBA00025466"/>
    </source>
</evidence>
<evidence type="ECO:0000259" key="7">
    <source>
        <dbReference type="Pfam" id="PF13873"/>
    </source>
</evidence>
<dbReference type="GeneID" id="107267255"/>
<evidence type="ECO:0000256" key="3">
    <source>
        <dbReference type="ARBA" id="ARBA00023015"/>
    </source>
</evidence>
<evidence type="ECO:0000256" key="1">
    <source>
        <dbReference type="ARBA" id="ARBA00011764"/>
    </source>
</evidence>
<keyword evidence="4" id="KW-0804">Transcription</keyword>
<keyword evidence="3" id="KW-0805">Transcription regulation</keyword>
<comment type="function">
    <text evidence="5">Involved in transvection phenomena (= synapsis-dependent gene expression), where the synaptic pairing of chromosomes carrying genes with which zeste interacts influences the expression of these genes. Zeste binds to DNA and stimulates transcription from a nearby promoter.</text>
</comment>
<dbReference type="RefSeq" id="XP_015594200.1">
    <property type="nucleotide sequence ID" value="XM_015738714.2"/>
</dbReference>
<dbReference type="PANTHER" id="PTHR21411:SF0">
    <property type="entry name" value="REGULATORY PROTEIN ZESTE"/>
    <property type="match status" value="1"/>
</dbReference>
<evidence type="ECO:0000313" key="8">
    <source>
        <dbReference type="Proteomes" id="UP000694920"/>
    </source>
</evidence>
<evidence type="ECO:0000256" key="2">
    <source>
        <dbReference type="ARBA" id="ARBA00016807"/>
    </source>
</evidence>
<keyword evidence="8" id="KW-1185">Reference proteome</keyword>
<feature type="domain" description="Myb/SANT-like DNA-binding" evidence="7">
    <location>
        <begin position="58"/>
        <end position="132"/>
    </location>
</feature>
<dbReference type="PANTHER" id="PTHR21411">
    <property type="entry name" value="APONTIC"/>
    <property type="match status" value="1"/>
</dbReference>